<comment type="caution">
    <text evidence="5">The sequence shown here is derived from an EMBL/GenBank/DDBJ whole genome shotgun (WGS) entry which is preliminary data.</text>
</comment>
<dbReference type="InterPro" id="IPR036661">
    <property type="entry name" value="Luciferase-like_sf"/>
</dbReference>
<dbReference type="PANTHER" id="PTHR30137">
    <property type="entry name" value="LUCIFERASE-LIKE MONOOXYGENASE"/>
    <property type="match status" value="1"/>
</dbReference>
<dbReference type="InterPro" id="IPR050766">
    <property type="entry name" value="Bact_Lucif_Oxidored"/>
</dbReference>
<gene>
    <name evidence="5" type="ORF">WIS52_09950</name>
</gene>
<keyword evidence="2" id="KW-0503">Monooxygenase</keyword>
<evidence type="ECO:0000256" key="2">
    <source>
        <dbReference type="ARBA" id="ARBA00023033"/>
    </source>
</evidence>
<dbReference type="SUPFAM" id="SSF51679">
    <property type="entry name" value="Bacterial luciferase-like"/>
    <property type="match status" value="1"/>
</dbReference>
<name>A0ABV1K9B6_9PSEU</name>
<dbReference type="EMBL" id="JBEDNQ010000003">
    <property type="protein sequence ID" value="MEQ3550794.1"/>
    <property type="molecule type" value="Genomic_DNA"/>
</dbReference>
<dbReference type="InterPro" id="IPR011251">
    <property type="entry name" value="Luciferase-like_dom"/>
</dbReference>
<evidence type="ECO:0000256" key="3">
    <source>
        <dbReference type="SAM" id="MobiDB-lite"/>
    </source>
</evidence>
<feature type="domain" description="Luciferase-like" evidence="4">
    <location>
        <begin position="23"/>
        <end position="302"/>
    </location>
</feature>
<dbReference type="Pfam" id="PF00296">
    <property type="entry name" value="Bac_luciferase"/>
    <property type="match status" value="1"/>
</dbReference>
<dbReference type="Gene3D" id="3.20.20.30">
    <property type="entry name" value="Luciferase-like domain"/>
    <property type="match status" value="1"/>
</dbReference>
<feature type="region of interest" description="Disordered" evidence="3">
    <location>
        <begin position="150"/>
        <end position="175"/>
    </location>
</feature>
<evidence type="ECO:0000259" key="4">
    <source>
        <dbReference type="Pfam" id="PF00296"/>
    </source>
</evidence>
<keyword evidence="6" id="KW-1185">Reference proteome</keyword>
<keyword evidence="1" id="KW-0560">Oxidoreductase</keyword>
<sequence length="347" mass="35140">MTGPAGLRLGLALDLGSDPAMGPVAAQVRRARPLLDAAEQAGFDSVWLGESFHSSPEPFHLPSALLGLAHLAALTGLGLGTGVLLVRAQDPDRLAVEAALVDQLSEGRLTLGLGLGPPPLRGTYGGPDRAGGALLDALLARLRDLWRGGASAGPASPGRADDGGGGAGGGAGSVPAPYRAGGPPVLVGGSGAAAVHRAVSAAAGYYAATNYSDRVLQAQAAAYRAAGGTGTVAANRICFVDTDGDRARHHAAEHLAPLRRYYTSRGLWDVGAADGDPEPVLVGSPDEVLARLRAHRRAGVTQVQVRAAPHGVPADVARRTVALLGEHVLPRLDTVPAGTPDHDRSSS</sequence>
<proteinExistence type="predicted"/>
<accession>A0ABV1K9B6</accession>
<organism evidence="5 6">
    <name type="scientific">Pseudonocardia nematodicida</name>
    <dbReference type="NCBI Taxonomy" id="1206997"/>
    <lineage>
        <taxon>Bacteria</taxon>
        <taxon>Bacillati</taxon>
        <taxon>Actinomycetota</taxon>
        <taxon>Actinomycetes</taxon>
        <taxon>Pseudonocardiales</taxon>
        <taxon>Pseudonocardiaceae</taxon>
        <taxon>Pseudonocardia</taxon>
    </lineage>
</organism>
<dbReference type="RefSeq" id="WP_349297842.1">
    <property type="nucleotide sequence ID" value="NZ_JBEDNQ010000003.1"/>
</dbReference>
<evidence type="ECO:0000256" key="1">
    <source>
        <dbReference type="ARBA" id="ARBA00023002"/>
    </source>
</evidence>
<reference evidence="5 6" key="1">
    <citation type="submission" date="2024-03" db="EMBL/GenBank/DDBJ databases">
        <title>Draft genome sequence of Pseudonocardia nematodicida JCM 31783.</title>
        <authorList>
            <person name="Butdee W."/>
            <person name="Duangmal K."/>
        </authorList>
    </citation>
    <scope>NUCLEOTIDE SEQUENCE [LARGE SCALE GENOMIC DNA]</scope>
    <source>
        <strain evidence="5 6">JCM 31783</strain>
    </source>
</reference>
<feature type="compositionally biased region" description="Gly residues" evidence="3">
    <location>
        <begin position="163"/>
        <end position="172"/>
    </location>
</feature>
<dbReference type="PANTHER" id="PTHR30137:SF8">
    <property type="entry name" value="BLR5498 PROTEIN"/>
    <property type="match status" value="1"/>
</dbReference>
<dbReference type="Proteomes" id="UP001494902">
    <property type="component" value="Unassembled WGS sequence"/>
</dbReference>
<protein>
    <submittedName>
        <fullName evidence="5">LLM class flavin-dependent oxidoreductase</fullName>
    </submittedName>
</protein>
<evidence type="ECO:0000313" key="6">
    <source>
        <dbReference type="Proteomes" id="UP001494902"/>
    </source>
</evidence>
<evidence type="ECO:0000313" key="5">
    <source>
        <dbReference type="EMBL" id="MEQ3550794.1"/>
    </source>
</evidence>